<dbReference type="SUPFAM" id="SSF57850">
    <property type="entry name" value="RING/U-box"/>
    <property type="match status" value="1"/>
</dbReference>
<gene>
    <name evidence="8" type="primary">LOC115743846</name>
</gene>
<dbReference type="InterPro" id="IPR018957">
    <property type="entry name" value="Znf_C3HC4_RING-type"/>
</dbReference>
<dbReference type="OrthoDB" id="21204at2759"/>
<evidence type="ECO:0000259" key="6">
    <source>
        <dbReference type="PROSITE" id="PS50089"/>
    </source>
</evidence>
<dbReference type="PROSITE" id="PS50089">
    <property type="entry name" value="ZF_RING_2"/>
    <property type="match status" value="1"/>
</dbReference>
<sequence length="372" mass="43364">MEGEQGRSMSESHEQADSESFPSSSSSSRPCPICLSPTPHLQESYLDRCFHKFCYKCIVQWTKVVASKHSEAPSSLLCPFCKTENFSIIHGYDGSKFERHYVGQIFSDSVFFTEAHWYRLRCYYVEPGILGDAFDVKRFWKLRKYLESNRWLYSWLKREIQALMQEEDVDVVVHHMLGTIESSLRRYDQRKLKAPEERQMEFKMLLLDAARPFLTGRTDRFVDEAELFLASGLNLEAYDDVYMRGLGWENPGIDSQIDSLEESLKEPTDDSTVALQSKLFDFDEDLDGAQKPILRVCQSEPLELPRLAMSASFLEEKRKSYYPHYERDYCHFWAPIRVFRIAFVPFPLAKNHATTQAKPQRTGVTKYQVNIL</sequence>
<keyword evidence="2 4" id="KW-0863">Zinc-finger</keyword>
<keyword evidence="1" id="KW-0479">Metal-binding</keyword>
<dbReference type="Proteomes" id="UP000827889">
    <property type="component" value="Chromosome 1"/>
</dbReference>
<evidence type="ECO:0000256" key="3">
    <source>
        <dbReference type="ARBA" id="ARBA00022833"/>
    </source>
</evidence>
<evidence type="ECO:0000256" key="4">
    <source>
        <dbReference type="PROSITE-ProRule" id="PRU00175"/>
    </source>
</evidence>
<evidence type="ECO:0000256" key="2">
    <source>
        <dbReference type="ARBA" id="ARBA00022771"/>
    </source>
</evidence>
<dbReference type="InterPro" id="IPR001841">
    <property type="entry name" value="Znf_RING"/>
</dbReference>
<keyword evidence="7" id="KW-1185">Reference proteome</keyword>
<reference evidence="8" key="2">
    <citation type="submission" date="2025-08" db="UniProtKB">
        <authorList>
            <consortium name="RefSeq"/>
        </authorList>
    </citation>
    <scope>IDENTIFICATION</scope>
    <source>
        <tissue evidence="8">Leaf</tissue>
    </source>
</reference>
<dbReference type="InterPro" id="IPR013083">
    <property type="entry name" value="Znf_RING/FYVE/PHD"/>
</dbReference>
<dbReference type="InterPro" id="IPR017907">
    <property type="entry name" value="Znf_RING_CS"/>
</dbReference>
<dbReference type="GO" id="GO:0008270">
    <property type="term" value="F:zinc ion binding"/>
    <property type="evidence" value="ECO:0007669"/>
    <property type="project" value="UniProtKB-KW"/>
</dbReference>
<organism evidence="7 8">
    <name type="scientific">Rhodamnia argentea</name>
    <dbReference type="NCBI Taxonomy" id="178133"/>
    <lineage>
        <taxon>Eukaryota</taxon>
        <taxon>Viridiplantae</taxon>
        <taxon>Streptophyta</taxon>
        <taxon>Embryophyta</taxon>
        <taxon>Tracheophyta</taxon>
        <taxon>Spermatophyta</taxon>
        <taxon>Magnoliopsida</taxon>
        <taxon>eudicotyledons</taxon>
        <taxon>Gunneridae</taxon>
        <taxon>Pentapetalae</taxon>
        <taxon>rosids</taxon>
        <taxon>malvids</taxon>
        <taxon>Myrtales</taxon>
        <taxon>Myrtaceae</taxon>
        <taxon>Myrtoideae</taxon>
        <taxon>Myrteae</taxon>
        <taxon>Australasian group</taxon>
        <taxon>Rhodamnia</taxon>
    </lineage>
</organism>
<dbReference type="GeneID" id="115743846"/>
<feature type="region of interest" description="Disordered" evidence="5">
    <location>
        <begin position="1"/>
        <end position="30"/>
    </location>
</feature>
<dbReference type="Pfam" id="PF00097">
    <property type="entry name" value="zf-C3HC4"/>
    <property type="match status" value="1"/>
</dbReference>
<dbReference type="SMART" id="SM00184">
    <property type="entry name" value="RING"/>
    <property type="match status" value="1"/>
</dbReference>
<evidence type="ECO:0000313" key="8">
    <source>
        <dbReference type="RefSeq" id="XP_030534689.1"/>
    </source>
</evidence>
<evidence type="ECO:0000256" key="1">
    <source>
        <dbReference type="ARBA" id="ARBA00022723"/>
    </source>
</evidence>
<dbReference type="PANTHER" id="PTHR47692:SF2">
    <property type="entry name" value="ZINC FINGER RING-TYPE DOMAIN CONTAINING PROTEIN"/>
    <property type="match status" value="1"/>
</dbReference>
<name>A0A8B8PJ02_9MYRT</name>
<feature type="compositionally biased region" description="Low complexity" evidence="5">
    <location>
        <begin position="18"/>
        <end position="30"/>
    </location>
</feature>
<dbReference type="PROSITE" id="PS00518">
    <property type="entry name" value="ZF_RING_1"/>
    <property type="match status" value="1"/>
</dbReference>
<dbReference type="PANTHER" id="PTHR47692">
    <property type="entry name" value="RING/U-BOX SUPERFAMILY PROTEIN"/>
    <property type="match status" value="1"/>
</dbReference>
<dbReference type="Gene3D" id="3.30.40.10">
    <property type="entry name" value="Zinc/RING finger domain, C3HC4 (zinc finger)"/>
    <property type="match status" value="1"/>
</dbReference>
<reference evidence="7" key="1">
    <citation type="submission" date="2025-05" db="UniProtKB">
        <authorList>
            <consortium name="RefSeq"/>
        </authorList>
    </citation>
    <scope>NUCLEOTIDE SEQUENCE [LARGE SCALE GENOMIC DNA]</scope>
</reference>
<evidence type="ECO:0000256" key="5">
    <source>
        <dbReference type="SAM" id="MobiDB-lite"/>
    </source>
</evidence>
<feature type="domain" description="RING-type" evidence="6">
    <location>
        <begin position="31"/>
        <end position="82"/>
    </location>
</feature>
<accession>A0A8B8PJ02</accession>
<evidence type="ECO:0000313" key="7">
    <source>
        <dbReference type="Proteomes" id="UP000827889"/>
    </source>
</evidence>
<dbReference type="KEGG" id="rarg:115743846"/>
<keyword evidence="3" id="KW-0862">Zinc</keyword>
<dbReference type="AlphaFoldDB" id="A0A8B8PJ02"/>
<dbReference type="RefSeq" id="XP_030534689.1">
    <property type="nucleotide sequence ID" value="XM_030678829.2"/>
</dbReference>
<protein>
    <submittedName>
        <fullName evidence="8">Uncharacterized protein LOC115743846</fullName>
    </submittedName>
</protein>
<proteinExistence type="predicted"/>